<reference evidence="1" key="1">
    <citation type="submission" date="2023-03" db="EMBL/GenBank/DDBJ databases">
        <title>Massive genome expansion in bonnet fungi (Mycena s.s.) driven by repeated elements and novel gene families across ecological guilds.</title>
        <authorList>
            <consortium name="Lawrence Berkeley National Laboratory"/>
            <person name="Harder C.B."/>
            <person name="Miyauchi S."/>
            <person name="Viragh M."/>
            <person name="Kuo A."/>
            <person name="Thoen E."/>
            <person name="Andreopoulos B."/>
            <person name="Lu D."/>
            <person name="Skrede I."/>
            <person name="Drula E."/>
            <person name="Henrissat B."/>
            <person name="Morin E."/>
            <person name="Kohler A."/>
            <person name="Barry K."/>
            <person name="LaButti K."/>
            <person name="Morin E."/>
            <person name="Salamov A."/>
            <person name="Lipzen A."/>
            <person name="Mereny Z."/>
            <person name="Hegedus B."/>
            <person name="Baldrian P."/>
            <person name="Stursova M."/>
            <person name="Weitz H."/>
            <person name="Taylor A."/>
            <person name="Grigoriev I.V."/>
            <person name="Nagy L.G."/>
            <person name="Martin F."/>
            <person name="Kauserud H."/>
        </authorList>
    </citation>
    <scope>NUCLEOTIDE SEQUENCE</scope>
    <source>
        <strain evidence="1">CBHHK182m</strain>
    </source>
</reference>
<sequence>MNYDAYATAITDELRSWVHLWLAGISASWALHDTLGLPLPHPTYPLPPSFPFGPFLTWQNFEWVHEYGANQIHHRYAVSFAFYGRTSGPDSSVVWKILSGAIELGIFEIAGPIFDARSQLPFPLGSHIVLEALLASLATRRPVRLGSHIIRLPEGERIGTSAVQFFELRTPEQEVIRHVGTRLIP</sequence>
<name>A0AAD7JLW9_9AGAR</name>
<dbReference type="AlphaFoldDB" id="A0AAD7JLW9"/>
<evidence type="ECO:0000313" key="1">
    <source>
        <dbReference type="EMBL" id="KAJ7766057.1"/>
    </source>
</evidence>
<comment type="caution">
    <text evidence="1">The sequence shown here is derived from an EMBL/GenBank/DDBJ whole genome shotgun (WGS) entry which is preliminary data.</text>
</comment>
<dbReference type="Proteomes" id="UP001215598">
    <property type="component" value="Unassembled WGS sequence"/>
</dbReference>
<evidence type="ECO:0000313" key="2">
    <source>
        <dbReference type="Proteomes" id="UP001215598"/>
    </source>
</evidence>
<organism evidence="1 2">
    <name type="scientific">Mycena metata</name>
    <dbReference type="NCBI Taxonomy" id="1033252"/>
    <lineage>
        <taxon>Eukaryota</taxon>
        <taxon>Fungi</taxon>
        <taxon>Dikarya</taxon>
        <taxon>Basidiomycota</taxon>
        <taxon>Agaricomycotina</taxon>
        <taxon>Agaricomycetes</taxon>
        <taxon>Agaricomycetidae</taxon>
        <taxon>Agaricales</taxon>
        <taxon>Marasmiineae</taxon>
        <taxon>Mycenaceae</taxon>
        <taxon>Mycena</taxon>
    </lineage>
</organism>
<dbReference type="EMBL" id="JARKIB010000024">
    <property type="protein sequence ID" value="KAJ7766057.1"/>
    <property type="molecule type" value="Genomic_DNA"/>
</dbReference>
<accession>A0AAD7JLW9</accession>
<proteinExistence type="predicted"/>
<protein>
    <submittedName>
        <fullName evidence="1">Uncharacterized protein</fullName>
    </submittedName>
</protein>
<keyword evidence="2" id="KW-1185">Reference proteome</keyword>
<gene>
    <name evidence="1" type="ORF">B0H16DRAFT_385250</name>
</gene>